<dbReference type="Pfam" id="PF00557">
    <property type="entry name" value="Peptidase_M24"/>
    <property type="match status" value="1"/>
</dbReference>
<dbReference type="EMBL" id="CP011112">
    <property type="protein sequence ID" value="AKU16280.1"/>
    <property type="molecule type" value="Genomic_DNA"/>
</dbReference>
<evidence type="ECO:0000259" key="9">
    <source>
        <dbReference type="SMART" id="SM01011"/>
    </source>
</evidence>
<dbReference type="Gene3D" id="3.40.350.10">
    <property type="entry name" value="Creatinase/prolidase N-terminal domain"/>
    <property type="match status" value="1"/>
</dbReference>
<evidence type="ECO:0000256" key="3">
    <source>
        <dbReference type="ARBA" id="ARBA00008766"/>
    </source>
</evidence>
<dbReference type="GO" id="GO:0030145">
    <property type="term" value="F:manganese ion binding"/>
    <property type="evidence" value="ECO:0007669"/>
    <property type="project" value="InterPro"/>
</dbReference>
<keyword evidence="10" id="KW-0645">Protease</keyword>
<dbReference type="InterPro" id="IPR052433">
    <property type="entry name" value="X-Pro_dipept-like"/>
</dbReference>
<keyword evidence="6" id="KW-0378">Hydrolase</keyword>
<dbReference type="GO" id="GO:0005829">
    <property type="term" value="C:cytosol"/>
    <property type="evidence" value="ECO:0007669"/>
    <property type="project" value="TreeGrafter"/>
</dbReference>
<evidence type="ECO:0000256" key="2">
    <source>
        <dbReference type="ARBA" id="ARBA00001936"/>
    </source>
</evidence>
<reference evidence="10 11" key="1">
    <citation type="submission" date="2015-03" db="EMBL/GenBank/DDBJ databases">
        <title>Luteipulveratus halotolerans sp. nov., a novel actinobacterium (Dermacoccaceae) from Sarawak, Malaysia.</title>
        <authorList>
            <person name="Juboi H."/>
            <person name="Basik A."/>
            <person name="Shamsul S.S."/>
            <person name="Arnold P."/>
            <person name="Schmitt E.K."/>
            <person name="Sanglier J.-J."/>
            <person name="Yeo T."/>
        </authorList>
    </citation>
    <scope>NUCLEOTIDE SEQUENCE [LARGE SCALE GENOMIC DNA]</scope>
    <source>
        <strain evidence="10 11">MN07-A0370</strain>
    </source>
</reference>
<dbReference type="InterPro" id="IPR029149">
    <property type="entry name" value="Creatin/AminoP/Spt16_N"/>
</dbReference>
<dbReference type="SUPFAM" id="SSF55920">
    <property type="entry name" value="Creatinase/aminopeptidase"/>
    <property type="match status" value="1"/>
</dbReference>
<keyword evidence="10" id="KW-0031">Aminopeptidase</keyword>
<dbReference type="SUPFAM" id="SSF53092">
    <property type="entry name" value="Creatinase/prolidase N-terminal domain"/>
    <property type="match status" value="1"/>
</dbReference>
<feature type="region of interest" description="Disordered" evidence="8">
    <location>
        <begin position="1"/>
        <end position="24"/>
    </location>
</feature>
<evidence type="ECO:0000256" key="8">
    <source>
        <dbReference type="SAM" id="MobiDB-lite"/>
    </source>
</evidence>
<comment type="similarity">
    <text evidence="3">Belongs to the peptidase M24B family.</text>
</comment>
<organism evidence="10 11">
    <name type="scientific">Luteipulveratus mongoliensis</name>
    <dbReference type="NCBI Taxonomy" id="571913"/>
    <lineage>
        <taxon>Bacteria</taxon>
        <taxon>Bacillati</taxon>
        <taxon>Actinomycetota</taxon>
        <taxon>Actinomycetes</taxon>
        <taxon>Micrococcales</taxon>
        <taxon>Dermacoccaceae</taxon>
        <taxon>Luteipulveratus</taxon>
    </lineage>
</organism>
<dbReference type="PANTHER" id="PTHR43226:SF4">
    <property type="entry name" value="XAA-PRO AMINOPEPTIDASE 3"/>
    <property type="match status" value="1"/>
</dbReference>
<keyword evidence="5" id="KW-0479">Metal-binding</keyword>
<dbReference type="SMART" id="SM01011">
    <property type="entry name" value="AMP_N"/>
    <property type="match status" value="1"/>
</dbReference>
<dbReference type="Proteomes" id="UP000066480">
    <property type="component" value="Chromosome"/>
</dbReference>
<feature type="domain" description="Aminopeptidase P N-terminal" evidence="9">
    <location>
        <begin position="51"/>
        <end position="185"/>
    </location>
</feature>
<evidence type="ECO:0000256" key="6">
    <source>
        <dbReference type="ARBA" id="ARBA00022801"/>
    </source>
</evidence>
<dbReference type="KEGG" id="lmoi:VV02_11075"/>
<dbReference type="PANTHER" id="PTHR43226">
    <property type="entry name" value="XAA-PRO AMINOPEPTIDASE 3"/>
    <property type="match status" value="1"/>
</dbReference>
<evidence type="ECO:0000256" key="5">
    <source>
        <dbReference type="ARBA" id="ARBA00022723"/>
    </source>
</evidence>
<comment type="cofactor">
    <cofactor evidence="2">
        <name>Mn(2+)</name>
        <dbReference type="ChEBI" id="CHEBI:29035"/>
    </cofactor>
</comment>
<keyword evidence="7" id="KW-0464">Manganese</keyword>
<dbReference type="CDD" id="cd01087">
    <property type="entry name" value="Prolidase"/>
    <property type="match status" value="1"/>
</dbReference>
<name>A0A0K1JI75_9MICO</name>
<dbReference type="AlphaFoldDB" id="A0A0K1JI75"/>
<dbReference type="GO" id="GO:0070006">
    <property type="term" value="F:metalloaminopeptidase activity"/>
    <property type="evidence" value="ECO:0007669"/>
    <property type="project" value="InterPro"/>
</dbReference>
<dbReference type="RefSeq" id="WP_052591598.1">
    <property type="nucleotide sequence ID" value="NZ_CP011112.1"/>
</dbReference>
<dbReference type="Gene3D" id="3.90.230.10">
    <property type="entry name" value="Creatinase/methionine aminopeptidase superfamily"/>
    <property type="match status" value="1"/>
</dbReference>
<proteinExistence type="inferred from homology"/>
<evidence type="ECO:0000313" key="11">
    <source>
        <dbReference type="Proteomes" id="UP000066480"/>
    </source>
</evidence>
<comment type="catalytic activity">
    <reaction evidence="1">
        <text>Release of any N-terminal amino acid, including proline, that is linked to proline, even from a dipeptide or tripeptide.</text>
        <dbReference type="EC" id="3.4.11.9"/>
    </reaction>
</comment>
<evidence type="ECO:0000313" key="10">
    <source>
        <dbReference type="EMBL" id="AKU16280.1"/>
    </source>
</evidence>
<evidence type="ECO:0000256" key="1">
    <source>
        <dbReference type="ARBA" id="ARBA00001424"/>
    </source>
</evidence>
<sequence>MSRTDELETSKPVAQDPRLPRLSESPAFVDYMSSGWDEPDRTPVVAEGAAAAAAQHRARLSDLTVGRTVVIGAGSAPTRNDDNVYDFRVDSGFYWLAGASIERAVLVLQPVPGGHDAVLFLPPPARPGGPEFFSDSAHGELWVGPAPGIAEWSSALQITVRPLEELESALSTAVQPFVGGQLDHDVLRGLGAQESVEQIVSELRLVKDAWEVQQLRRAVDLTVGGFAAVVAEFPTAIAHGGERWLQGTFDRHARTYGNGVGYATIVGSGAHAPTLHWVRCDGQVRPSDAVLLDMGVETRSLYTADVTRTFPASGTFSDVQRQVHDLVEKAQRAALATVAPGRTFDDFHHAAMEVIVRGLHDWSLLPVSVDEALSPDGQHHRRFLVCGVGHHLGLDVHDCSSARYEEYHARSVSPGMAMAVEPGLYFHAHDLSVPPELRGIGVRIEDNVLVTDTGSEVLSAALPLDARGLENWMTAQQVR</sequence>
<protein>
    <recommendedName>
        <fullName evidence="4">Xaa-Pro aminopeptidase</fullName>
        <ecNumber evidence="4">3.4.11.9</ecNumber>
    </recommendedName>
</protein>
<gene>
    <name evidence="10" type="ORF">VV02_11075</name>
</gene>
<keyword evidence="11" id="KW-1185">Reference proteome</keyword>
<dbReference type="InterPro" id="IPR000994">
    <property type="entry name" value="Pept_M24"/>
</dbReference>
<dbReference type="GO" id="GO:0006508">
    <property type="term" value="P:proteolysis"/>
    <property type="evidence" value="ECO:0007669"/>
    <property type="project" value="TreeGrafter"/>
</dbReference>
<dbReference type="PATRIC" id="fig|571913.6.peg.2261"/>
<dbReference type="InterPro" id="IPR007865">
    <property type="entry name" value="Aminopep_P_N"/>
</dbReference>
<dbReference type="OrthoDB" id="9806388at2"/>
<dbReference type="STRING" id="571913.VV02_11075"/>
<evidence type="ECO:0000256" key="4">
    <source>
        <dbReference type="ARBA" id="ARBA00012574"/>
    </source>
</evidence>
<dbReference type="EC" id="3.4.11.9" evidence="4"/>
<accession>A0A0K1JI75</accession>
<dbReference type="InterPro" id="IPR036005">
    <property type="entry name" value="Creatinase/aminopeptidase-like"/>
</dbReference>
<evidence type="ECO:0000256" key="7">
    <source>
        <dbReference type="ARBA" id="ARBA00023211"/>
    </source>
</evidence>
<dbReference type="Pfam" id="PF05195">
    <property type="entry name" value="AMP_N"/>
    <property type="match status" value="1"/>
</dbReference>